<feature type="chain" id="PRO_5046957414" description="Lipoprotein" evidence="1">
    <location>
        <begin position="32"/>
        <end position="130"/>
    </location>
</feature>
<keyword evidence="1" id="KW-0732">Signal</keyword>
<accession>A0ABY2QSV1</accession>
<sequence length="130" mass="13502">MRMISMNSMTRIATLGGLAVLLASCSGEPSASDISKAMNASIQAEMQQVKGLTAGLAAGLPSGTANPMDDLMSMQVSDLEKIGCSESGDNAYLCDVSYTLKGGMFGKKGKTMTAPVRMLNARDGWVASAR</sequence>
<dbReference type="PROSITE" id="PS51257">
    <property type="entry name" value="PROKAR_LIPOPROTEIN"/>
    <property type="match status" value="1"/>
</dbReference>
<evidence type="ECO:0008006" key="4">
    <source>
        <dbReference type="Google" id="ProtNLM"/>
    </source>
</evidence>
<dbReference type="RefSeq" id="WP_136559488.1">
    <property type="nucleotide sequence ID" value="NZ_STGT01000004.1"/>
</dbReference>
<feature type="signal peptide" evidence="1">
    <location>
        <begin position="1"/>
        <end position="31"/>
    </location>
</feature>
<proteinExistence type="predicted"/>
<reference evidence="2 3" key="1">
    <citation type="submission" date="2019-04" db="EMBL/GenBank/DDBJ databases">
        <title>Genome sequence of strain 7209-2.</title>
        <authorList>
            <person name="Gao J."/>
            <person name="Sun J."/>
        </authorList>
    </citation>
    <scope>NUCLEOTIDE SEQUENCE [LARGE SCALE GENOMIC DNA]</scope>
    <source>
        <strain evidence="2 3">7209-2</strain>
    </source>
</reference>
<keyword evidence="3" id="KW-1185">Reference proteome</keyword>
<protein>
    <recommendedName>
        <fullName evidence="4">Lipoprotein</fullName>
    </recommendedName>
</protein>
<organism evidence="2 3">
    <name type="scientific">Rhizobium rhizophilum</name>
    <dbReference type="NCBI Taxonomy" id="1850373"/>
    <lineage>
        <taxon>Bacteria</taxon>
        <taxon>Pseudomonadati</taxon>
        <taxon>Pseudomonadota</taxon>
        <taxon>Alphaproteobacteria</taxon>
        <taxon>Hyphomicrobiales</taxon>
        <taxon>Rhizobiaceae</taxon>
        <taxon>Rhizobium/Agrobacterium group</taxon>
        <taxon>Rhizobium</taxon>
    </lineage>
</organism>
<dbReference type="Proteomes" id="UP000309667">
    <property type="component" value="Unassembled WGS sequence"/>
</dbReference>
<evidence type="ECO:0000313" key="3">
    <source>
        <dbReference type="Proteomes" id="UP000309667"/>
    </source>
</evidence>
<name>A0ABY2QSV1_9HYPH</name>
<gene>
    <name evidence="2" type="ORF">E9677_18410</name>
</gene>
<dbReference type="EMBL" id="STGT01000004">
    <property type="protein sequence ID" value="THV12699.1"/>
    <property type="molecule type" value="Genomic_DNA"/>
</dbReference>
<evidence type="ECO:0000256" key="1">
    <source>
        <dbReference type="SAM" id="SignalP"/>
    </source>
</evidence>
<comment type="caution">
    <text evidence="2">The sequence shown here is derived from an EMBL/GenBank/DDBJ whole genome shotgun (WGS) entry which is preliminary data.</text>
</comment>
<evidence type="ECO:0000313" key="2">
    <source>
        <dbReference type="EMBL" id="THV12699.1"/>
    </source>
</evidence>